<keyword evidence="6 7" id="KW-0472">Membrane</keyword>
<feature type="transmembrane region" description="Helical" evidence="7">
    <location>
        <begin position="15"/>
        <end position="35"/>
    </location>
</feature>
<gene>
    <name evidence="9" type="ORF">SAMN04487779_101121</name>
</gene>
<evidence type="ECO:0000256" key="2">
    <source>
        <dbReference type="ARBA" id="ARBA00022448"/>
    </source>
</evidence>
<keyword evidence="5 7" id="KW-1133">Transmembrane helix</keyword>
<feature type="transmembrane region" description="Helical" evidence="7">
    <location>
        <begin position="106"/>
        <end position="126"/>
    </location>
</feature>
<dbReference type="InterPro" id="IPR045621">
    <property type="entry name" value="BPD_transp_1_N"/>
</dbReference>
<feature type="transmembrane region" description="Helical" evidence="7">
    <location>
        <begin position="186"/>
        <end position="208"/>
    </location>
</feature>
<organism evidence="9 10">
    <name type="scientific">Belnapia rosea</name>
    <dbReference type="NCBI Taxonomy" id="938405"/>
    <lineage>
        <taxon>Bacteria</taxon>
        <taxon>Pseudomonadati</taxon>
        <taxon>Pseudomonadota</taxon>
        <taxon>Alphaproteobacteria</taxon>
        <taxon>Acetobacterales</taxon>
        <taxon>Roseomonadaceae</taxon>
        <taxon>Belnapia</taxon>
    </lineage>
</organism>
<evidence type="ECO:0000259" key="8">
    <source>
        <dbReference type="PROSITE" id="PS50928"/>
    </source>
</evidence>
<dbReference type="EMBL" id="FMZX01000011">
    <property type="protein sequence ID" value="SDD67936.1"/>
    <property type="molecule type" value="Genomic_DNA"/>
</dbReference>
<sequence>MEASKLPGFLLRRGVKAAIVVLAIVVCNFLLVHAAPGDPASVIAGQSGAADAVFLEQLRRQFGLDQPLHVQLWIYLKSVLSLDLGFSHRQQQPVAALVLERLPATLLLTGAAFAFALAAGVTLGALAAQRVGRWADSVITVIALTFYATPLFWVGLMLVLVFSVWLEWLPSFGMSSVGVEMHGLEVVWDVAQHLLLPALTLGLFYLAVYARLTRATMLEVADQDFVKTARAKGVPEGRILRAHVLRNALLPVITFAGIQAGQLLGGSILVETVFAWPGIGRLAFEALLARDYPVLLGVFFCTSVMVVLFNLLTDLLYAIIDPRVEVAG</sequence>
<dbReference type="PANTHER" id="PTHR43163:SF9">
    <property type="entry name" value="ABC TRANSPORTER PERMEASE PROTEIN"/>
    <property type="match status" value="1"/>
</dbReference>
<keyword evidence="3" id="KW-1003">Cell membrane</keyword>
<evidence type="ECO:0000256" key="6">
    <source>
        <dbReference type="ARBA" id="ARBA00023136"/>
    </source>
</evidence>
<dbReference type="Pfam" id="PF19300">
    <property type="entry name" value="BPD_transp_1_N"/>
    <property type="match status" value="1"/>
</dbReference>
<comment type="subcellular location">
    <subcellularLocation>
        <location evidence="1 7">Cell membrane</location>
        <topology evidence="1 7">Multi-pass membrane protein</topology>
    </subcellularLocation>
</comment>
<dbReference type="PROSITE" id="PS50928">
    <property type="entry name" value="ABC_TM1"/>
    <property type="match status" value="1"/>
</dbReference>
<dbReference type="Proteomes" id="UP000198925">
    <property type="component" value="Unassembled WGS sequence"/>
</dbReference>
<accession>A0A1G6WS68</accession>
<evidence type="ECO:0000256" key="5">
    <source>
        <dbReference type="ARBA" id="ARBA00022989"/>
    </source>
</evidence>
<dbReference type="InterPro" id="IPR000515">
    <property type="entry name" value="MetI-like"/>
</dbReference>
<comment type="similarity">
    <text evidence="7">Belongs to the binding-protein-dependent transport system permease family.</text>
</comment>
<dbReference type="STRING" id="938405.SAMN02927895_03215"/>
<keyword evidence="10" id="KW-1185">Reference proteome</keyword>
<feature type="domain" description="ABC transmembrane type-1" evidence="8">
    <location>
        <begin position="102"/>
        <end position="317"/>
    </location>
</feature>
<reference evidence="9 10" key="1">
    <citation type="submission" date="2016-10" db="EMBL/GenBank/DDBJ databases">
        <authorList>
            <person name="de Groot N.N."/>
        </authorList>
    </citation>
    <scope>NUCLEOTIDE SEQUENCE [LARGE SCALE GENOMIC DNA]</scope>
    <source>
        <strain evidence="9 10">CPCC 100156</strain>
    </source>
</reference>
<dbReference type="GO" id="GO:0005886">
    <property type="term" value="C:plasma membrane"/>
    <property type="evidence" value="ECO:0007669"/>
    <property type="project" value="UniProtKB-SubCell"/>
</dbReference>
<dbReference type="OrthoDB" id="9807402at2"/>
<dbReference type="SUPFAM" id="SSF161098">
    <property type="entry name" value="MetI-like"/>
    <property type="match status" value="1"/>
</dbReference>
<dbReference type="Pfam" id="PF00528">
    <property type="entry name" value="BPD_transp_1"/>
    <property type="match status" value="1"/>
</dbReference>
<dbReference type="RefSeq" id="WP_090565365.1">
    <property type="nucleotide sequence ID" value="NZ_FMXZ01000008.1"/>
</dbReference>
<keyword evidence="4 7" id="KW-0812">Transmembrane</keyword>
<evidence type="ECO:0000313" key="10">
    <source>
        <dbReference type="Proteomes" id="UP000198925"/>
    </source>
</evidence>
<dbReference type="Gene3D" id="1.10.3720.10">
    <property type="entry name" value="MetI-like"/>
    <property type="match status" value="1"/>
</dbReference>
<dbReference type="CDD" id="cd06261">
    <property type="entry name" value="TM_PBP2"/>
    <property type="match status" value="1"/>
</dbReference>
<keyword evidence="2 7" id="KW-0813">Transport</keyword>
<evidence type="ECO:0000256" key="1">
    <source>
        <dbReference type="ARBA" id="ARBA00004651"/>
    </source>
</evidence>
<dbReference type="GO" id="GO:0055085">
    <property type="term" value="P:transmembrane transport"/>
    <property type="evidence" value="ECO:0007669"/>
    <property type="project" value="InterPro"/>
</dbReference>
<dbReference type="InterPro" id="IPR035906">
    <property type="entry name" value="MetI-like_sf"/>
</dbReference>
<evidence type="ECO:0000256" key="7">
    <source>
        <dbReference type="RuleBase" id="RU363032"/>
    </source>
</evidence>
<dbReference type="AlphaFoldDB" id="A0A1G6WS68"/>
<feature type="transmembrane region" description="Helical" evidence="7">
    <location>
        <begin position="294"/>
        <end position="320"/>
    </location>
</feature>
<evidence type="ECO:0000256" key="4">
    <source>
        <dbReference type="ARBA" id="ARBA00022692"/>
    </source>
</evidence>
<name>A0A1G6WS68_9PROT</name>
<protein>
    <submittedName>
        <fullName evidence="9">Peptide/nickel transport system permease protein</fullName>
    </submittedName>
</protein>
<evidence type="ECO:0000256" key="3">
    <source>
        <dbReference type="ARBA" id="ARBA00022475"/>
    </source>
</evidence>
<evidence type="ECO:0000313" key="9">
    <source>
        <dbReference type="EMBL" id="SDD67936.1"/>
    </source>
</evidence>
<proteinExistence type="inferred from homology"/>
<feature type="transmembrane region" description="Helical" evidence="7">
    <location>
        <begin position="248"/>
        <end position="274"/>
    </location>
</feature>
<dbReference type="PANTHER" id="PTHR43163">
    <property type="entry name" value="DIPEPTIDE TRANSPORT SYSTEM PERMEASE PROTEIN DPPB-RELATED"/>
    <property type="match status" value="1"/>
</dbReference>
<feature type="transmembrane region" description="Helical" evidence="7">
    <location>
        <begin position="138"/>
        <end position="166"/>
    </location>
</feature>